<name>A0A218XLK7_PUNGR</name>
<keyword evidence="3" id="KW-0698">rRNA processing</keyword>
<dbReference type="InterPro" id="IPR056907">
    <property type="entry name" value="UTP6_C"/>
</dbReference>
<evidence type="ECO:0000256" key="3">
    <source>
        <dbReference type="ARBA" id="ARBA00022552"/>
    </source>
</evidence>
<keyword evidence="5" id="KW-0539">Nucleus</keyword>
<dbReference type="STRING" id="22663.A0A218XLK7"/>
<evidence type="ECO:0000256" key="6">
    <source>
        <dbReference type="SAM" id="Coils"/>
    </source>
</evidence>
<evidence type="ECO:0000256" key="4">
    <source>
        <dbReference type="ARBA" id="ARBA00022737"/>
    </source>
</evidence>
<gene>
    <name evidence="9" type="ORF">CDL15_Pgr028989</name>
    <name evidence="10" type="ORF">CRG98_022243</name>
</gene>
<dbReference type="PANTHER" id="PTHR23271">
    <property type="entry name" value="HEPATOCELLULAR CARCINOMA-ASSOCIATED ANTIGEN 66"/>
    <property type="match status" value="1"/>
</dbReference>
<evidence type="ECO:0000313" key="10">
    <source>
        <dbReference type="EMBL" id="PKI57398.1"/>
    </source>
</evidence>
<dbReference type="InterPro" id="IPR011990">
    <property type="entry name" value="TPR-like_helical_dom_sf"/>
</dbReference>
<keyword evidence="4" id="KW-0677">Repeat</keyword>
<dbReference type="Pfam" id="PF08640">
    <property type="entry name" value="U3_assoc_6"/>
    <property type="match status" value="1"/>
</dbReference>
<dbReference type="SMART" id="SM00386">
    <property type="entry name" value="HAT"/>
    <property type="match status" value="8"/>
</dbReference>
<keyword evidence="6" id="KW-0175">Coiled coil</keyword>
<reference evidence="9" key="2">
    <citation type="submission" date="2017-06" db="EMBL/GenBank/DDBJ databases">
        <title>The pomegranate genome and the genomics of punicalagin biosynthesis.</title>
        <authorList>
            <person name="Xu C."/>
        </authorList>
    </citation>
    <scope>NUCLEOTIDE SEQUENCE [LARGE SCALE GENOMIC DNA]</scope>
    <source>
        <tissue evidence="9">Fresh leaf</tissue>
    </source>
</reference>
<dbReference type="InterPro" id="IPR013949">
    <property type="entry name" value="Utp6"/>
</dbReference>
<dbReference type="InterPro" id="IPR003107">
    <property type="entry name" value="HAT"/>
</dbReference>
<evidence type="ECO:0000259" key="7">
    <source>
        <dbReference type="Pfam" id="PF08640"/>
    </source>
</evidence>
<dbReference type="SUPFAM" id="SSF48452">
    <property type="entry name" value="TPR-like"/>
    <property type="match status" value="2"/>
</dbReference>
<dbReference type="GeneID" id="116208748"/>
<dbReference type="InterPro" id="IPR055347">
    <property type="entry name" value="UTP6_N"/>
</dbReference>
<dbReference type="AlphaFoldDB" id="A0A218XLK7"/>
<dbReference type="FunFam" id="1.25.40.10:FF:000563">
    <property type="entry name" value="U3 small nucleolar RNA-associated protein 6"/>
    <property type="match status" value="1"/>
</dbReference>
<dbReference type="Gene3D" id="1.25.40.10">
    <property type="entry name" value="Tetratricopeptide repeat domain"/>
    <property type="match status" value="3"/>
</dbReference>
<feature type="domain" description="U3 small nucleolar RNA-associated protein 6 N-terminal" evidence="7">
    <location>
        <begin position="9"/>
        <end position="88"/>
    </location>
</feature>
<dbReference type="GO" id="GO:0030515">
    <property type="term" value="F:snoRNA binding"/>
    <property type="evidence" value="ECO:0007669"/>
    <property type="project" value="InterPro"/>
</dbReference>
<evidence type="ECO:0000313" key="9">
    <source>
        <dbReference type="EMBL" id="OWM85566.1"/>
    </source>
</evidence>
<dbReference type="EMBL" id="PGOL01001510">
    <property type="protein sequence ID" value="PKI57398.1"/>
    <property type="molecule type" value="Genomic_DNA"/>
</dbReference>
<feature type="coiled-coil region" evidence="6">
    <location>
        <begin position="2"/>
        <end position="29"/>
    </location>
</feature>
<dbReference type="Proteomes" id="UP000233551">
    <property type="component" value="Unassembled WGS sequence"/>
</dbReference>
<comment type="similarity">
    <text evidence="2">Belongs to the UTP6 family.</text>
</comment>
<evidence type="ECO:0000256" key="2">
    <source>
        <dbReference type="ARBA" id="ARBA00010734"/>
    </source>
</evidence>
<dbReference type="Pfam" id="PF24892">
    <property type="entry name" value="UTP6_C"/>
    <property type="match status" value="1"/>
</dbReference>
<protein>
    <submittedName>
        <fullName evidence="9">Uncharacterized protein</fullName>
    </submittedName>
</protein>
<dbReference type="OrthoDB" id="28112at2759"/>
<evidence type="ECO:0000256" key="1">
    <source>
        <dbReference type="ARBA" id="ARBA00004604"/>
    </source>
</evidence>
<reference evidence="11" key="1">
    <citation type="journal article" date="2017" name="Plant J.">
        <title>The pomegranate (Punica granatum L.) genome and the genomics of punicalagin biosynthesis.</title>
        <authorList>
            <person name="Qin G."/>
            <person name="Xu C."/>
            <person name="Ming R."/>
            <person name="Tang H."/>
            <person name="Guyot R."/>
            <person name="Kramer E.M."/>
            <person name="Hu Y."/>
            <person name="Yi X."/>
            <person name="Qi Y."/>
            <person name="Xu X."/>
            <person name="Gao Z."/>
            <person name="Pan H."/>
            <person name="Jian J."/>
            <person name="Tian Y."/>
            <person name="Yue Z."/>
            <person name="Xu Y."/>
        </authorList>
    </citation>
    <scope>NUCLEOTIDE SEQUENCE [LARGE SCALE GENOMIC DNA]</scope>
    <source>
        <strain evidence="11">cv. Dabenzi</strain>
    </source>
</reference>
<reference evidence="10 12" key="3">
    <citation type="submission" date="2017-11" db="EMBL/GenBank/DDBJ databases">
        <title>De-novo sequencing of pomegranate (Punica granatum L.) genome.</title>
        <authorList>
            <person name="Akparov Z."/>
            <person name="Amiraslanov A."/>
            <person name="Hajiyeva S."/>
            <person name="Abbasov M."/>
            <person name="Kaur K."/>
            <person name="Hamwieh A."/>
            <person name="Solovyev V."/>
            <person name="Salamov A."/>
            <person name="Braich B."/>
            <person name="Kosarev P."/>
            <person name="Mahmoud A."/>
            <person name="Hajiyev E."/>
            <person name="Babayeva S."/>
            <person name="Izzatullayeva V."/>
            <person name="Mammadov A."/>
            <person name="Mammadov A."/>
            <person name="Sharifova S."/>
            <person name="Ojaghi J."/>
            <person name="Eynullazada K."/>
            <person name="Bayramov B."/>
            <person name="Abdulazimova A."/>
            <person name="Shahmuradov I."/>
        </authorList>
    </citation>
    <scope>NUCLEOTIDE SEQUENCE [LARGE SCALE GENOMIC DNA]</scope>
    <source>
        <strain evidence="10">AG2017</strain>
        <strain evidence="12">cv. AG2017</strain>
        <tissue evidence="10">Leaf</tissue>
    </source>
</reference>
<feature type="domain" description="U3 small nucleolar RNA-associated protein 6 homolog C-terminal" evidence="8">
    <location>
        <begin position="349"/>
        <end position="638"/>
    </location>
</feature>
<evidence type="ECO:0000313" key="12">
    <source>
        <dbReference type="Proteomes" id="UP000233551"/>
    </source>
</evidence>
<keyword evidence="12" id="KW-1185">Reference proteome</keyword>
<dbReference type="GO" id="GO:0032040">
    <property type="term" value="C:small-subunit processome"/>
    <property type="evidence" value="ECO:0007669"/>
    <property type="project" value="TreeGrafter"/>
</dbReference>
<dbReference type="PANTHER" id="PTHR23271:SF1">
    <property type="entry name" value="U3 SMALL NUCLEOLAR RNA-ASSOCIATED PROTEIN 6 HOMOLOG"/>
    <property type="match status" value="1"/>
</dbReference>
<dbReference type="EMBL" id="MTKT01001158">
    <property type="protein sequence ID" value="OWM85566.1"/>
    <property type="molecule type" value="Genomic_DNA"/>
</dbReference>
<organism evidence="9 11">
    <name type="scientific">Punica granatum</name>
    <name type="common">Pomegranate</name>
    <dbReference type="NCBI Taxonomy" id="22663"/>
    <lineage>
        <taxon>Eukaryota</taxon>
        <taxon>Viridiplantae</taxon>
        <taxon>Streptophyta</taxon>
        <taxon>Embryophyta</taxon>
        <taxon>Tracheophyta</taxon>
        <taxon>Spermatophyta</taxon>
        <taxon>Magnoliopsida</taxon>
        <taxon>eudicotyledons</taxon>
        <taxon>Gunneridae</taxon>
        <taxon>Pentapetalae</taxon>
        <taxon>rosids</taxon>
        <taxon>malvids</taxon>
        <taxon>Myrtales</taxon>
        <taxon>Lythraceae</taxon>
        <taxon>Punica</taxon>
    </lineage>
</organism>
<evidence type="ECO:0000259" key="8">
    <source>
        <dbReference type="Pfam" id="PF24892"/>
    </source>
</evidence>
<evidence type="ECO:0000256" key="5">
    <source>
        <dbReference type="ARBA" id="ARBA00023242"/>
    </source>
</evidence>
<dbReference type="Proteomes" id="UP000197138">
    <property type="component" value="Unassembled WGS sequence"/>
</dbReference>
<comment type="caution">
    <text evidence="9">The sequence shown here is derived from an EMBL/GenBank/DDBJ whole genome shotgun (WGS) entry which is preliminary data.</text>
</comment>
<proteinExistence type="inferred from homology"/>
<accession>A0A218XLK7</accession>
<dbReference type="GO" id="GO:0000462">
    <property type="term" value="P:maturation of SSU-rRNA from tricistronic rRNA transcript (SSU-rRNA, 5.8S rRNA, LSU-rRNA)"/>
    <property type="evidence" value="ECO:0007669"/>
    <property type="project" value="InterPro"/>
</dbReference>
<dbReference type="GO" id="GO:0034388">
    <property type="term" value="C:Pwp2p-containing subcomplex of 90S preribosome"/>
    <property type="evidence" value="ECO:0007669"/>
    <property type="project" value="TreeGrafter"/>
</dbReference>
<evidence type="ECO:0000313" key="11">
    <source>
        <dbReference type="Proteomes" id="UP000197138"/>
    </source>
</evidence>
<comment type="subcellular location">
    <subcellularLocation>
        <location evidence="1">Nucleus</location>
        <location evidence="1">Nucleolus</location>
    </subcellularLocation>
</comment>
<sequence>MADVVQYRLERMVNELEDLERRGLFTRQEIAEIVKQRRKFEYRLKRPSPLKQDFLAYIDYETQLDSLRRLRKKSAAKETKRKRKKSVSDFAGVARIIEIYRLAVMRYKGDVDLWFKYLEFCRKRKNGRMKKALAQVIRFHPKVPGVWIYAAAWEFDHNLNVAAARALMQSGLRLCPKSEDLWVEYLRMELTYLNKLKARRVALGEDEGALTHDQKDANEKQWREENQDLFMSLNEEREGAKGSDAESEESEKKSDLFREQGLNVLQTIYGGALEALPSSFSLRRRFFEILEAIDLADSEGMHEKILTDMKRDFSADPEYWDWLAKLEIPELSTVENLSEESMQHKLLKAVKVYEEALEVVPSADLFDLYVKFLMDITFLKEGKMRTPELTGPIEKFVSQLLAVYEKAETMGYLNENLASKYVSLYLQLERLDEARELVEKLCSGQFSSSAQLWQLRVSIEVRCATRKHSSPSKEDLSSIFQLLRKVLTDISVSEAKSLWLMALDLFTDHKHYLDKFVDIAFISLAKNGGNEEGFSVSSTMVKFVLEKDGIEHAREIYKKFLALPRPSLDIYRTCIELELNLTSSGDKKSLAKVRKLFEAALSTYDQSLRLWQDYYSMEIKMGTSETANAVHWRARKTLKDAAALTAFRNY</sequence>